<proteinExistence type="predicted"/>
<organism evidence="1 2">
    <name type="scientific">Sphaerulina musiva (strain SO2202)</name>
    <name type="common">Poplar stem canker fungus</name>
    <name type="synonym">Septoria musiva</name>
    <dbReference type="NCBI Taxonomy" id="692275"/>
    <lineage>
        <taxon>Eukaryota</taxon>
        <taxon>Fungi</taxon>
        <taxon>Dikarya</taxon>
        <taxon>Ascomycota</taxon>
        <taxon>Pezizomycotina</taxon>
        <taxon>Dothideomycetes</taxon>
        <taxon>Dothideomycetidae</taxon>
        <taxon>Mycosphaerellales</taxon>
        <taxon>Mycosphaerellaceae</taxon>
        <taxon>Sphaerulina</taxon>
    </lineage>
</organism>
<sequence>MGQAHAATDFISLLSPSPSPFPFCEKKKSVRNKKGQLHFRRGCGEQGQFHIAAASRTRCLHIHGGSVCP</sequence>
<reference evidence="1 2" key="1">
    <citation type="journal article" date="2012" name="PLoS Pathog.">
        <title>Diverse lifestyles and strategies of plant pathogenesis encoded in the genomes of eighteen Dothideomycetes fungi.</title>
        <authorList>
            <person name="Ohm R.A."/>
            <person name="Feau N."/>
            <person name="Henrissat B."/>
            <person name="Schoch C.L."/>
            <person name="Horwitz B.A."/>
            <person name="Barry K.W."/>
            <person name="Condon B.J."/>
            <person name="Copeland A.C."/>
            <person name="Dhillon B."/>
            <person name="Glaser F."/>
            <person name="Hesse C.N."/>
            <person name="Kosti I."/>
            <person name="LaButti K."/>
            <person name="Lindquist E.A."/>
            <person name="Lucas S."/>
            <person name="Salamov A.A."/>
            <person name="Bradshaw R.E."/>
            <person name="Ciuffetti L."/>
            <person name="Hamelin R.C."/>
            <person name="Kema G.H.J."/>
            <person name="Lawrence C."/>
            <person name="Scott J.A."/>
            <person name="Spatafora J.W."/>
            <person name="Turgeon B.G."/>
            <person name="de Wit P.J.G.M."/>
            <person name="Zhong S."/>
            <person name="Goodwin S.B."/>
            <person name="Grigoriev I.V."/>
        </authorList>
    </citation>
    <scope>NUCLEOTIDE SEQUENCE [LARGE SCALE GENOMIC DNA]</scope>
    <source>
        <strain evidence="1 2">SO2202</strain>
    </source>
</reference>
<dbReference type="HOGENOM" id="CLU_2777544_0_0_1"/>
<accession>M3D664</accession>
<evidence type="ECO:0000313" key="2">
    <source>
        <dbReference type="Proteomes" id="UP000016931"/>
    </source>
</evidence>
<dbReference type="EMBL" id="KB456263">
    <property type="protein sequence ID" value="EMF13359.1"/>
    <property type="molecule type" value="Genomic_DNA"/>
</dbReference>
<dbReference type="Proteomes" id="UP000016931">
    <property type="component" value="Unassembled WGS sequence"/>
</dbReference>
<evidence type="ECO:0000313" key="1">
    <source>
        <dbReference type="EMBL" id="EMF13359.1"/>
    </source>
</evidence>
<keyword evidence="2" id="KW-1185">Reference proteome</keyword>
<dbReference type="AlphaFoldDB" id="M3D664"/>
<dbReference type="GeneID" id="27902220"/>
<dbReference type="RefSeq" id="XP_016761480.1">
    <property type="nucleotide sequence ID" value="XM_016905083.1"/>
</dbReference>
<gene>
    <name evidence="1" type="ORF">SEPMUDRAFT_148689</name>
</gene>
<name>M3D664_SPHMS</name>
<protein>
    <submittedName>
        <fullName evidence="1">Uncharacterized protein</fullName>
    </submittedName>
</protein>